<dbReference type="Proteomes" id="UP000295444">
    <property type="component" value="Unassembled WGS sequence"/>
</dbReference>
<comment type="cofactor">
    <cofactor evidence="1">
        <name>Fe(2+)</name>
        <dbReference type="ChEBI" id="CHEBI:29033"/>
    </cofactor>
</comment>
<organism evidence="9 10">
    <name type="scientific">Labedaea rhizosphaerae</name>
    <dbReference type="NCBI Taxonomy" id="598644"/>
    <lineage>
        <taxon>Bacteria</taxon>
        <taxon>Bacillati</taxon>
        <taxon>Actinomycetota</taxon>
        <taxon>Actinomycetes</taxon>
        <taxon>Pseudonocardiales</taxon>
        <taxon>Pseudonocardiaceae</taxon>
        <taxon>Labedaea</taxon>
    </lineage>
</organism>
<dbReference type="InterPro" id="IPR014503">
    <property type="entry name" value="Clavaminate_syn-like"/>
</dbReference>
<sequence length="318" mass="34933">MTDDLEFRVTDAERSRIEAVARALIGSPPRLIDDVDWVDDCRACSAELPVRVRRRLREFAHDPGDSGALLVRNLPVAADRPTPTEFGSVERVATVGAAVIGLLSMQLGELIAYRNEKSGALVQNVVPVPGKEEQQSNAGSARLAMHIENAFHPRRPDYVGLLCVRADHERIAGLLLSCVRKAVGTLPEDVRAVLAEPRFVTQPPPSFGMGADQAPLHAVFTGEPSDPDVQVDFHATHGDDDEAKNALEALHDAITAVAQTLPLEPGDLALVDNRMTLHGRTFFTPRYDGEDRWLHRTFVHLDHRRSRASRTRTGHVLA</sequence>
<evidence type="ECO:0000256" key="3">
    <source>
        <dbReference type="ARBA" id="ARBA00022723"/>
    </source>
</evidence>
<evidence type="ECO:0000256" key="2">
    <source>
        <dbReference type="ARBA" id="ARBA00008425"/>
    </source>
</evidence>
<dbReference type="Pfam" id="PF02668">
    <property type="entry name" value="TauD"/>
    <property type="match status" value="1"/>
</dbReference>
<dbReference type="OrthoDB" id="3872700at2"/>
<protein>
    <submittedName>
        <fullName evidence="9">L-asparagine oxygenase</fullName>
    </submittedName>
</protein>
<evidence type="ECO:0000259" key="8">
    <source>
        <dbReference type="Pfam" id="PF02668"/>
    </source>
</evidence>
<proteinExistence type="inferred from homology"/>
<keyword evidence="3 7" id="KW-0479">Metal-binding</keyword>
<evidence type="ECO:0000256" key="5">
    <source>
        <dbReference type="ARBA" id="ARBA00023004"/>
    </source>
</evidence>
<comment type="similarity">
    <text evidence="2">Belongs to the clavaminate synthase family.</text>
</comment>
<accession>A0A4R6SFT1</accession>
<evidence type="ECO:0000256" key="7">
    <source>
        <dbReference type="PIRSR" id="PIRSR019543-2"/>
    </source>
</evidence>
<dbReference type="PANTHER" id="PTHR10696">
    <property type="entry name" value="GAMMA-BUTYROBETAINE HYDROXYLASE-RELATED"/>
    <property type="match status" value="1"/>
</dbReference>
<dbReference type="GO" id="GO:0005506">
    <property type="term" value="F:iron ion binding"/>
    <property type="evidence" value="ECO:0007669"/>
    <property type="project" value="InterPro"/>
</dbReference>
<dbReference type="PANTHER" id="PTHR10696:SF56">
    <property type="entry name" value="TAUD_TFDA-LIKE DOMAIN-CONTAINING PROTEIN"/>
    <property type="match status" value="1"/>
</dbReference>
<feature type="binding site" evidence="7">
    <location>
        <position position="278"/>
    </location>
    <ligand>
        <name>Fe cation</name>
        <dbReference type="ChEBI" id="CHEBI:24875"/>
    </ligand>
</feature>
<dbReference type="GO" id="GO:0017000">
    <property type="term" value="P:antibiotic biosynthetic process"/>
    <property type="evidence" value="ECO:0007669"/>
    <property type="project" value="UniProtKB-KW"/>
</dbReference>
<comment type="caution">
    <text evidence="9">The sequence shown here is derived from an EMBL/GenBank/DDBJ whole genome shotgun (WGS) entry which is preliminary data.</text>
</comment>
<dbReference type="InterPro" id="IPR003819">
    <property type="entry name" value="TauD/TfdA-like"/>
</dbReference>
<evidence type="ECO:0000256" key="4">
    <source>
        <dbReference type="ARBA" id="ARBA00023002"/>
    </source>
</evidence>
<dbReference type="Gene3D" id="3.60.130.10">
    <property type="entry name" value="Clavaminate synthase-like"/>
    <property type="match status" value="1"/>
</dbReference>
<dbReference type="RefSeq" id="WP_133849213.1">
    <property type="nucleotide sequence ID" value="NZ_SNXZ01000002.1"/>
</dbReference>
<dbReference type="AlphaFoldDB" id="A0A4R6SFT1"/>
<feature type="domain" description="TauD/TfdA-like" evidence="8">
    <location>
        <begin position="67"/>
        <end position="297"/>
    </location>
</feature>
<feature type="binding site" evidence="7">
    <location>
        <position position="148"/>
    </location>
    <ligand>
        <name>Fe cation</name>
        <dbReference type="ChEBI" id="CHEBI:24875"/>
    </ligand>
</feature>
<keyword evidence="4" id="KW-0560">Oxidoreductase</keyword>
<dbReference type="SUPFAM" id="SSF51197">
    <property type="entry name" value="Clavaminate synthase-like"/>
    <property type="match status" value="1"/>
</dbReference>
<evidence type="ECO:0000313" key="9">
    <source>
        <dbReference type="EMBL" id="TDQ00505.1"/>
    </source>
</evidence>
<dbReference type="PIRSF" id="PIRSF019543">
    <property type="entry name" value="Clavaminate_syn"/>
    <property type="match status" value="1"/>
</dbReference>
<dbReference type="GO" id="GO:0016491">
    <property type="term" value="F:oxidoreductase activity"/>
    <property type="evidence" value="ECO:0007669"/>
    <property type="project" value="UniProtKB-KW"/>
</dbReference>
<keyword evidence="5 7" id="KW-0408">Iron</keyword>
<evidence type="ECO:0000256" key="1">
    <source>
        <dbReference type="ARBA" id="ARBA00001954"/>
    </source>
</evidence>
<feature type="binding site" evidence="7">
    <location>
        <position position="146"/>
    </location>
    <ligand>
        <name>Fe cation</name>
        <dbReference type="ChEBI" id="CHEBI:24875"/>
    </ligand>
</feature>
<dbReference type="InterPro" id="IPR042098">
    <property type="entry name" value="TauD-like_sf"/>
</dbReference>
<gene>
    <name evidence="9" type="ORF">EV186_102366</name>
</gene>
<dbReference type="EMBL" id="SNXZ01000002">
    <property type="protein sequence ID" value="TDQ00505.1"/>
    <property type="molecule type" value="Genomic_DNA"/>
</dbReference>
<name>A0A4R6SFT1_LABRH</name>
<evidence type="ECO:0000313" key="10">
    <source>
        <dbReference type="Proteomes" id="UP000295444"/>
    </source>
</evidence>
<keyword evidence="10" id="KW-1185">Reference proteome</keyword>
<dbReference type="InterPro" id="IPR050411">
    <property type="entry name" value="AlphaKG_dependent_hydroxylases"/>
</dbReference>
<reference evidence="9 10" key="1">
    <citation type="submission" date="2019-03" db="EMBL/GenBank/DDBJ databases">
        <title>Genomic Encyclopedia of Type Strains, Phase IV (KMG-IV): sequencing the most valuable type-strain genomes for metagenomic binning, comparative biology and taxonomic classification.</title>
        <authorList>
            <person name="Goeker M."/>
        </authorList>
    </citation>
    <scope>NUCLEOTIDE SEQUENCE [LARGE SCALE GENOMIC DNA]</scope>
    <source>
        <strain evidence="9 10">DSM 45361</strain>
    </source>
</reference>
<evidence type="ECO:0000256" key="6">
    <source>
        <dbReference type="ARBA" id="ARBA00023194"/>
    </source>
</evidence>
<keyword evidence="6" id="KW-0045">Antibiotic biosynthesis</keyword>